<accession>A0A4Z0PIV1</accession>
<dbReference type="GO" id="GO:0005524">
    <property type="term" value="F:ATP binding"/>
    <property type="evidence" value="ECO:0007669"/>
    <property type="project" value="UniProtKB-KW"/>
</dbReference>
<feature type="transmembrane region" description="Helical" evidence="8">
    <location>
        <begin position="167"/>
        <end position="185"/>
    </location>
</feature>
<evidence type="ECO:0000256" key="7">
    <source>
        <dbReference type="ARBA" id="ARBA00023136"/>
    </source>
</evidence>
<dbReference type="GO" id="GO:0016887">
    <property type="term" value="F:ATP hydrolysis activity"/>
    <property type="evidence" value="ECO:0007669"/>
    <property type="project" value="InterPro"/>
</dbReference>
<evidence type="ECO:0000256" key="2">
    <source>
        <dbReference type="ARBA" id="ARBA00022448"/>
    </source>
</evidence>
<comment type="caution">
    <text evidence="11">The sequence shown here is derived from an EMBL/GenBank/DDBJ whole genome shotgun (WGS) entry which is preliminary data.</text>
</comment>
<feature type="transmembrane region" description="Helical" evidence="8">
    <location>
        <begin position="260"/>
        <end position="279"/>
    </location>
</feature>
<keyword evidence="6 8" id="KW-1133">Transmembrane helix</keyword>
<dbReference type="PANTHER" id="PTHR43553:SF11">
    <property type="entry name" value="ABC TRANSPORTER ATP-BINDING_PERMEASE PROTEIN YOJI"/>
    <property type="match status" value="1"/>
</dbReference>
<dbReference type="Gene3D" id="3.40.50.300">
    <property type="entry name" value="P-loop containing nucleotide triphosphate hydrolases"/>
    <property type="match status" value="1"/>
</dbReference>
<dbReference type="GO" id="GO:0140359">
    <property type="term" value="F:ABC-type transporter activity"/>
    <property type="evidence" value="ECO:0007669"/>
    <property type="project" value="InterPro"/>
</dbReference>
<dbReference type="SMART" id="SM00382">
    <property type="entry name" value="AAA"/>
    <property type="match status" value="1"/>
</dbReference>
<protein>
    <submittedName>
        <fullName evidence="11">Cyclic peptide export ABC transporter</fullName>
    </submittedName>
</protein>
<comment type="subcellular location">
    <subcellularLocation>
        <location evidence="1">Cell membrane</location>
        <topology evidence="1">Multi-pass membrane protein</topology>
    </subcellularLocation>
</comment>
<feature type="domain" description="ABC transmembrane type-1" evidence="10">
    <location>
        <begin position="33"/>
        <end position="309"/>
    </location>
</feature>
<dbReference type="GO" id="GO:0015833">
    <property type="term" value="P:peptide transport"/>
    <property type="evidence" value="ECO:0007669"/>
    <property type="project" value="InterPro"/>
</dbReference>
<evidence type="ECO:0000256" key="5">
    <source>
        <dbReference type="ARBA" id="ARBA00022840"/>
    </source>
</evidence>
<evidence type="ECO:0000256" key="8">
    <source>
        <dbReference type="SAM" id="Phobius"/>
    </source>
</evidence>
<dbReference type="InterPro" id="IPR005898">
    <property type="entry name" value="Cyc_pep_transpt_SyrD/YojI"/>
</dbReference>
<dbReference type="PROSITE" id="PS50893">
    <property type="entry name" value="ABC_TRANSPORTER_2"/>
    <property type="match status" value="1"/>
</dbReference>
<keyword evidence="12" id="KW-1185">Reference proteome</keyword>
<reference evidence="11 12" key="1">
    <citation type="submission" date="2019-04" db="EMBL/GenBank/DDBJ databases">
        <authorList>
            <person name="Feng G."/>
            <person name="Zhang J."/>
            <person name="Zhu H."/>
        </authorList>
    </citation>
    <scope>NUCLEOTIDE SEQUENCE [LARGE SCALE GENOMIC DNA]</scope>
    <source>
        <strain evidence="11 12">JCM 17223</strain>
    </source>
</reference>
<dbReference type="NCBIfam" id="TIGR01194">
    <property type="entry name" value="cyc_pep_trnsptr"/>
    <property type="match status" value="1"/>
</dbReference>
<dbReference type="InterPro" id="IPR027417">
    <property type="entry name" value="P-loop_NTPase"/>
</dbReference>
<feature type="transmembrane region" description="Helical" evidence="8">
    <location>
        <begin position="141"/>
        <end position="161"/>
    </location>
</feature>
<dbReference type="Pfam" id="PF00005">
    <property type="entry name" value="ABC_tran"/>
    <property type="match status" value="1"/>
</dbReference>
<dbReference type="OrthoDB" id="846150at2"/>
<keyword evidence="5" id="KW-0067">ATP-binding</keyword>
<dbReference type="InterPro" id="IPR003593">
    <property type="entry name" value="AAA+_ATPase"/>
</dbReference>
<evidence type="ECO:0000259" key="10">
    <source>
        <dbReference type="PROSITE" id="PS50929"/>
    </source>
</evidence>
<dbReference type="PANTHER" id="PTHR43553">
    <property type="entry name" value="HEAVY METAL TRANSPORTER"/>
    <property type="match status" value="1"/>
</dbReference>
<dbReference type="GO" id="GO:1904680">
    <property type="term" value="F:peptide transmembrane transporter activity"/>
    <property type="evidence" value="ECO:0007669"/>
    <property type="project" value="InterPro"/>
</dbReference>
<dbReference type="InterPro" id="IPR036640">
    <property type="entry name" value="ABC1_TM_sf"/>
</dbReference>
<feature type="transmembrane region" description="Helical" evidence="8">
    <location>
        <begin position="62"/>
        <end position="83"/>
    </location>
</feature>
<dbReference type="InterPro" id="IPR011527">
    <property type="entry name" value="ABC1_TM_dom"/>
</dbReference>
<dbReference type="AlphaFoldDB" id="A0A4Z0PIV1"/>
<dbReference type="InterPro" id="IPR050095">
    <property type="entry name" value="ECF_ABC_transporter_ATP-bd"/>
</dbReference>
<feature type="domain" description="ABC transporter" evidence="9">
    <location>
        <begin position="346"/>
        <end position="562"/>
    </location>
</feature>
<organism evidence="11 12">
    <name type="scientific">Hymenobacter elongatus</name>
    <dbReference type="NCBI Taxonomy" id="877208"/>
    <lineage>
        <taxon>Bacteria</taxon>
        <taxon>Pseudomonadati</taxon>
        <taxon>Bacteroidota</taxon>
        <taxon>Cytophagia</taxon>
        <taxon>Cytophagales</taxon>
        <taxon>Hymenobacteraceae</taxon>
        <taxon>Hymenobacter</taxon>
    </lineage>
</organism>
<keyword evidence="3 8" id="KW-0812">Transmembrane</keyword>
<keyword evidence="4" id="KW-0547">Nucleotide-binding</keyword>
<sequence length="562" mass="63665">MTRCYQAEDEVPFNYSPLIAMSQLKFSTLIRFIFLSFLSGGTSFLFLTFVNRVIGQLMTQGYAAITQTYTLLFLLIVVLFIWTRRVLALAIIRFSQALFWSLRKDIIFLVLKSNYQQLSHRKDLVHTALVRDINMLTNASLNIIQFSTSIIIVVACLVYMATVSGPLFLVSLLVILLGTGLYQFNARSNNAYFKKARALEDRFMFYFNAILGGFKEIYMDTKKGQRIYGTKIAHIAGESVVNQEKAFVGLLNNQITGQTMFYLLIGAILLYCGAAWNIAPTDTVSFLFILLYVLSSVETIMVLLPNLLQAKISSDRIAKLQADLLSEKPLGELVDLQQVLGEFETIAVRDITFQYANATQGNFEIGPINFTISRGDVVFIYGGNGSGKTTFVSTLLGLLLPATGGVYYNDFLIDEQHGQSYSSLFGVVFSDFYLFDEFYGIEQLDPEKLAYYLHLFEIDDKVKVEDGRFSTTHLSTGQRKRLALITALLEAKPLLVLDEWAADQDPYFRKKFYTQIVPELKEAGFTIIAITHDDKYYNCADMRYKMEDGKLVQEVEPVFQNL</sequence>
<dbReference type="EMBL" id="SRLD01000026">
    <property type="protein sequence ID" value="TGE15080.1"/>
    <property type="molecule type" value="Genomic_DNA"/>
</dbReference>
<dbReference type="SUPFAM" id="SSF90123">
    <property type="entry name" value="ABC transporter transmembrane region"/>
    <property type="match status" value="1"/>
</dbReference>
<dbReference type="SUPFAM" id="SSF52540">
    <property type="entry name" value="P-loop containing nucleoside triphosphate hydrolases"/>
    <property type="match status" value="1"/>
</dbReference>
<dbReference type="Gene3D" id="1.20.1560.10">
    <property type="entry name" value="ABC transporter type 1, transmembrane domain"/>
    <property type="match status" value="1"/>
</dbReference>
<dbReference type="Proteomes" id="UP000297739">
    <property type="component" value="Unassembled WGS sequence"/>
</dbReference>
<evidence type="ECO:0000256" key="3">
    <source>
        <dbReference type="ARBA" id="ARBA00022692"/>
    </source>
</evidence>
<feature type="transmembrane region" description="Helical" evidence="8">
    <location>
        <begin position="29"/>
        <end position="50"/>
    </location>
</feature>
<evidence type="ECO:0000313" key="11">
    <source>
        <dbReference type="EMBL" id="TGE15080.1"/>
    </source>
</evidence>
<keyword evidence="2" id="KW-0813">Transport</keyword>
<dbReference type="GO" id="GO:0043190">
    <property type="term" value="C:ATP-binding cassette (ABC) transporter complex"/>
    <property type="evidence" value="ECO:0007669"/>
    <property type="project" value="TreeGrafter"/>
</dbReference>
<evidence type="ECO:0000313" key="12">
    <source>
        <dbReference type="Proteomes" id="UP000297739"/>
    </source>
</evidence>
<feature type="transmembrane region" description="Helical" evidence="8">
    <location>
        <begin position="285"/>
        <end position="308"/>
    </location>
</feature>
<keyword evidence="7 8" id="KW-0472">Membrane</keyword>
<proteinExistence type="predicted"/>
<evidence type="ECO:0000256" key="4">
    <source>
        <dbReference type="ARBA" id="ARBA00022741"/>
    </source>
</evidence>
<dbReference type="InterPro" id="IPR003439">
    <property type="entry name" value="ABC_transporter-like_ATP-bd"/>
</dbReference>
<name>A0A4Z0PIV1_9BACT</name>
<evidence type="ECO:0000256" key="1">
    <source>
        <dbReference type="ARBA" id="ARBA00004651"/>
    </source>
</evidence>
<gene>
    <name evidence="11" type="ORF">E5J99_13675</name>
</gene>
<dbReference type="PROSITE" id="PS50929">
    <property type="entry name" value="ABC_TM1F"/>
    <property type="match status" value="1"/>
</dbReference>
<evidence type="ECO:0000256" key="6">
    <source>
        <dbReference type="ARBA" id="ARBA00022989"/>
    </source>
</evidence>
<evidence type="ECO:0000259" key="9">
    <source>
        <dbReference type="PROSITE" id="PS50893"/>
    </source>
</evidence>